<evidence type="ECO:0000313" key="2">
    <source>
        <dbReference type="EMBL" id="MVF49415.1"/>
    </source>
</evidence>
<accession>A0A7X3JQV0</accession>
<organism evidence="2 3">
    <name type="scientific">Pseudomonas monteilii</name>
    <dbReference type="NCBI Taxonomy" id="76759"/>
    <lineage>
        <taxon>Bacteria</taxon>
        <taxon>Pseudomonadati</taxon>
        <taxon>Pseudomonadota</taxon>
        <taxon>Gammaproteobacteria</taxon>
        <taxon>Pseudomonadales</taxon>
        <taxon>Pseudomonadaceae</taxon>
        <taxon>Pseudomonas</taxon>
    </lineage>
</organism>
<sequence length="461" mass="50994">MTMSDNPSITLPAVDAMRAYWAVISPLMGGTMAMRAAGKALLPQYPAEDDEAYKERLRLSTLLPAYSETVGNMTSRVFAEPLQVGDDVPEGIFEMSRDIDLNGNDLNSWAVEFFREGLSHGLCHAFVDHPPAEGVRTQAEEQAAGVRPYVVLVKPEQVLGWRSKGGALTMIRYIELVEEEDGDFGSACVEQIRVLEPGRWRTYRRAEKGGSFVIHDEGTNSLHSIPWVTFYTGRTGFMTAKPPLLELAHLNVKHWQSQSDQDNILHVIRVPILVRIGVQMQFTEQGVPVAPEFKVGTGSLTDVPREGDLKYVEHTGQAVEAGRTALKDLIDEMRMAGAKLLTPDKSATKTATQAEEEAAQELSPLARMAHHFADYLAQLLQFMADYRSLGEGGTVEMRGNFDVDYMPEVSLPTLVSMANAGMISKETLFTEMQRRGVISDEYDWGEERAKIEAQGPALGTL</sequence>
<proteinExistence type="predicted"/>
<dbReference type="AlphaFoldDB" id="A0A7X3JQV0"/>
<comment type="caution">
    <text evidence="2">The sequence shown here is derived from an EMBL/GenBank/DDBJ whole genome shotgun (WGS) entry which is preliminary data.</text>
</comment>
<feature type="domain" description="DUF4055" evidence="1">
    <location>
        <begin position="243"/>
        <end position="386"/>
    </location>
</feature>
<name>A0A7X3JQV0_9PSED</name>
<dbReference type="EMBL" id="WEIK01000006">
    <property type="protein sequence ID" value="MVF49415.1"/>
    <property type="molecule type" value="Genomic_DNA"/>
</dbReference>
<dbReference type="Proteomes" id="UP000440965">
    <property type="component" value="Unassembled WGS sequence"/>
</dbReference>
<reference evidence="2 3" key="1">
    <citation type="submission" date="2019-10" db="EMBL/GenBank/DDBJ databases">
        <title>XDR Pseudomonas monteilii producing IMP-16 from LCR.</title>
        <authorList>
            <person name="Ballaben A."/>
            <person name="Doi Y."/>
        </authorList>
    </citation>
    <scope>NUCLEOTIDE SEQUENCE [LARGE SCALE GENOMIC DNA]</scope>
    <source>
        <strain evidence="2 3">597/14</strain>
    </source>
</reference>
<protein>
    <submittedName>
        <fullName evidence="2">DUF4055 domain-containing protein</fullName>
    </submittedName>
</protein>
<gene>
    <name evidence="2" type="ORF">F9Z43_08805</name>
</gene>
<dbReference type="InterPro" id="IPR025129">
    <property type="entry name" value="DUF4055"/>
</dbReference>
<evidence type="ECO:0000259" key="1">
    <source>
        <dbReference type="Pfam" id="PF13264"/>
    </source>
</evidence>
<evidence type="ECO:0000313" key="3">
    <source>
        <dbReference type="Proteomes" id="UP000440965"/>
    </source>
</evidence>
<dbReference type="Pfam" id="PF13264">
    <property type="entry name" value="DUF4055"/>
    <property type="match status" value="1"/>
</dbReference>